<protein>
    <recommendedName>
        <fullName evidence="3">ISXO2-like transposase domain-containing protein</fullName>
    </recommendedName>
</protein>
<accession>A0AAW6FTX4</accession>
<dbReference type="AlphaFoldDB" id="A0AAW6FTX4"/>
<organism evidence="1 2">
    <name type="scientific">Faecalitalea cylindroides</name>
    <dbReference type="NCBI Taxonomy" id="39483"/>
    <lineage>
        <taxon>Bacteria</taxon>
        <taxon>Bacillati</taxon>
        <taxon>Bacillota</taxon>
        <taxon>Erysipelotrichia</taxon>
        <taxon>Erysipelotrichales</taxon>
        <taxon>Erysipelotrichaceae</taxon>
        <taxon>Faecalitalea</taxon>
    </lineage>
</organism>
<name>A0AAW6FTX4_9FIRM</name>
<dbReference type="EMBL" id="JAQNCK010000024">
    <property type="protein sequence ID" value="MDC0828764.1"/>
    <property type="molecule type" value="Genomic_DNA"/>
</dbReference>
<proteinExistence type="predicted"/>
<evidence type="ECO:0000313" key="1">
    <source>
        <dbReference type="EMBL" id="MDC0828764.1"/>
    </source>
</evidence>
<dbReference type="Proteomes" id="UP001220658">
    <property type="component" value="Unassembled WGS sequence"/>
</dbReference>
<sequence>MFEFHSLHSTAYDNRNSKTTAKYWLIKVFEVLKGIQDDIVLDGTVYLDETYFSKAKQNKIKKDEKELRGISRNKIGVGVACNDKASIYIVTGTSKPSRTSTMRTYGKHIAEGSTIVHDEEKSHNILVEELGLKMKYIYLIK</sequence>
<evidence type="ECO:0000313" key="2">
    <source>
        <dbReference type="Proteomes" id="UP001220658"/>
    </source>
</evidence>
<evidence type="ECO:0008006" key="3">
    <source>
        <dbReference type="Google" id="ProtNLM"/>
    </source>
</evidence>
<gene>
    <name evidence="1" type="ORF">POG00_08555</name>
</gene>
<comment type="caution">
    <text evidence="1">The sequence shown here is derived from an EMBL/GenBank/DDBJ whole genome shotgun (WGS) entry which is preliminary data.</text>
</comment>
<dbReference type="RefSeq" id="WP_148449353.1">
    <property type="nucleotide sequence ID" value="NZ_CABKSV010000034.1"/>
</dbReference>
<reference evidence="1" key="1">
    <citation type="submission" date="2023-01" db="EMBL/GenBank/DDBJ databases">
        <title>Human gut microbiome strain richness.</title>
        <authorList>
            <person name="Chen-Liaw A."/>
        </authorList>
    </citation>
    <scope>NUCLEOTIDE SEQUENCE</scope>
    <source>
        <strain evidence="1">D55st1_G4_D55t1_190419</strain>
    </source>
</reference>